<dbReference type="STRING" id="442563.BLA_0071"/>
<evidence type="ECO:0000256" key="1">
    <source>
        <dbReference type="ARBA" id="ARBA00022475"/>
    </source>
</evidence>
<keyword evidence="6 7" id="KW-0131">Cell cycle</keyword>
<evidence type="ECO:0000313" key="10">
    <source>
        <dbReference type="Proteomes" id="UP000002456"/>
    </source>
</evidence>
<keyword evidence="1 7" id="KW-1003">Cell membrane</keyword>
<dbReference type="KEGG" id="bla:BLA_0071"/>
<keyword evidence="4 7" id="KW-1133">Transmembrane helix</keyword>
<evidence type="ECO:0000256" key="2">
    <source>
        <dbReference type="ARBA" id="ARBA00022618"/>
    </source>
</evidence>
<protein>
    <recommendedName>
        <fullName evidence="7">Cell division protein CrgA</fullName>
    </recommendedName>
</protein>
<keyword evidence="3 7" id="KW-0812">Transmembrane</keyword>
<keyword evidence="2 7" id="KW-0132">Cell division</keyword>
<dbReference type="GO" id="GO:0005886">
    <property type="term" value="C:plasma membrane"/>
    <property type="evidence" value="ECO:0007669"/>
    <property type="project" value="UniProtKB-SubCell"/>
</dbReference>
<evidence type="ECO:0000256" key="7">
    <source>
        <dbReference type="HAMAP-Rule" id="MF_00631"/>
    </source>
</evidence>
<dbReference type="EMBL" id="CP001213">
    <property type="protein sequence ID" value="ACL28374.1"/>
    <property type="molecule type" value="Genomic_DNA"/>
</dbReference>
<feature type="compositionally biased region" description="Low complexity" evidence="8">
    <location>
        <begin position="24"/>
        <end position="59"/>
    </location>
</feature>
<dbReference type="InterPro" id="IPR009619">
    <property type="entry name" value="CrgA"/>
</dbReference>
<keyword evidence="10" id="KW-1185">Reference proteome</keyword>
<evidence type="ECO:0000256" key="4">
    <source>
        <dbReference type="ARBA" id="ARBA00022989"/>
    </source>
</evidence>
<evidence type="ECO:0000256" key="5">
    <source>
        <dbReference type="ARBA" id="ARBA00023136"/>
    </source>
</evidence>
<dbReference type="GO" id="GO:0051301">
    <property type="term" value="P:cell division"/>
    <property type="evidence" value="ECO:0007669"/>
    <property type="project" value="UniProtKB-UniRule"/>
</dbReference>
<comment type="subcellular location">
    <subcellularLocation>
        <location evidence="7">Cell membrane</location>
        <topology evidence="7">Multi-pass membrane protein</topology>
    </subcellularLocation>
</comment>
<dbReference type="HAMAP" id="MF_00631">
    <property type="entry name" value="CrgA"/>
    <property type="match status" value="1"/>
</dbReference>
<organism evidence="9 10">
    <name type="scientific">Bifidobacterium animalis subsp. lactis (strain AD011)</name>
    <dbReference type="NCBI Taxonomy" id="442563"/>
    <lineage>
        <taxon>Bacteria</taxon>
        <taxon>Bacillati</taxon>
        <taxon>Actinomycetota</taxon>
        <taxon>Actinomycetes</taxon>
        <taxon>Bifidobacteriales</taxon>
        <taxon>Bifidobacteriaceae</taxon>
        <taxon>Bifidobacterium</taxon>
    </lineage>
</organism>
<evidence type="ECO:0000313" key="9">
    <source>
        <dbReference type="EMBL" id="ACL28374.1"/>
    </source>
</evidence>
<sequence length="203" mass="22568">MITGSRLKETTQMAEEELHKTDADVSANDAADSNATVTDDVVVDAATDSEGDAVAVESETVTEEPQTDSEKKAEREEKRAEDNEKRAEEAAVVSEEEADDLSLDKIQAVLNSTIDEKDMSPQMRRMVKRQQENTKRVEESIKGTKANPSWFVPLFCAFMIVGLIWVVVFYMTAKYPIPGIGNWNLAVGFALIMIGFLMTVAWR</sequence>
<dbReference type="AlphaFoldDB" id="B8DV73"/>
<dbReference type="NCBIfam" id="NF002594">
    <property type="entry name" value="PRK02251.1-3"/>
    <property type="match status" value="1"/>
</dbReference>
<gene>
    <name evidence="7" type="primary">crgA</name>
    <name evidence="9" type="ordered locus">BLA_0071</name>
</gene>
<feature type="transmembrane region" description="Helical" evidence="7">
    <location>
        <begin position="183"/>
        <end position="202"/>
    </location>
</feature>
<feature type="region of interest" description="Disordered" evidence="8">
    <location>
        <begin position="1"/>
        <end position="99"/>
    </location>
</feature>
<accession>B8DV73</accession>
<feature type="compositionally biased region" description="Basic and acidic residues" evidence="8">
    <location>
        <begin position="68"/>
        <end position="89"/>
    </location>
</feature>
<evidence type="ECO:0000256" key="6">
    <source>
        <dbReference type="ARBA" id="ARBA00023306"/>
    </source>
</evidence>
<comment type="function">
    <text evidence="7">Involved in cell division.</text>
</comment>
<dbReference type="NCBIfam" id="NF002593">
    <property type="entry name" value="PRK02251.1-2"/>
    <property type="match status" value="1"/>
</dbReference>
<dbReference type="HOGENOM" id="CLU_109805_1_0_11"/>
<reference evidence="9 10" key="1">
    <citation type="journal article" date="2009" name="J. Bacteriol.">
        <title>Genome sequence of the probiotic bacterium Bifidobacterium animalis subsp. lactis AD011.</title>
        <authorList>
            <person name="Kim J.F."/>
            <person name="Jeong H."/>
            <person name="Yu D.S."/>
            <person name="Choi S.-H."/>
            <person name="Hur C.-G."/>
            <person name="Park M.-S."/>
            <person name="Yoon S.H."/>
            <person name="Kim D.-W."/>
            <person name="Ji G.E."/>
            <person name="Park H.-S."/>
            <person name="Oh T.K."/>
        </authorList>
    </citation>
    <scope>NUCLEOTIDE SEQUENCE [LARGE SCALE GENOMIC DNA]</scope>
    <source>
        <strain evidence="9 10">AD011</strain>
    </source>
</reference>
<evidence type="ECO:0000256" key="3">
    <source>
        <dbReference type="ARBA" id="ARBA00022692"/>
    </source>
</evidence>
<dbReference type="Proteomes" id="UP000002456">
    <property type="component" value="Chromosome"/>
</dbReference>
<name>B8DV73_BIFA0</name>
<evidence type="ECO:0000256" key="8">
    <source>
        <dbReference type="SAM" id="MobiDB-lite"/>
    </source>
</evidence>
<comment type="similarity">
    <text evidence="7">Belongs to the CrgA family.</text>
</comment>
<proteinExistence type="inferred from homology"/>
<keyword evidence="5 7" id="KW-0472">Membrane</keyword>
<feature type="transmembrane region" description="Helical" evidence="7">
    <location>
        <begin position="150"/>
        <end position="171"/>
    </location>
</feature>
<dbReference type="Pfam" id="PF06781">
    <property type="entry name" value="CrgA"/>
    <property type="match status" value="1"/>
</dbReference>